<evidence type="ECO:0000313" key="3">
    <source>
        <dbReference type="Proteomes" id="UP001338137"/>
    </source>
</evidence>
<dbReference type="Proteomes" id="UP001338137">
    <property type="component" value="Unassembled WGS sequence"/>
</dbReference>
<organism evidence="2 3">
    <name type="scientific">Paenibacillus alba</name>
    <dbReference type="NCBI Taxonomy" id="1197127"/>
    <lineage>
        <taxon>Bacteria</taxon>
        <taxon>Bacillati</taxon>
        <taxon>Bacillota</taxon>
        <taxon>Bacilli</taxon>
        <taxon>Bacillales</taxon>
        <taxon>Paenibacillaceae</taxon>
        <taxon>Paenibacillus</taxon>
    </lineage>
</organism>
<keyword evidence="1" id="KW-0732">Signal</keyword>
<dbReference type="EMBL" id="JARLKY010000102">
    <property type="protein sequence ID" value="MEC0231765.1"/>
    <property type="molecule type" value="Genomic_DNA"/>
</dbReference>
<evidence type="ECO:0000313" key="2">
    <source>
        <dbReference type="EMBL" id="MEC0231765.1"/>
    </source>
</evidence>
<feature type="signal peptide" evidence="1">
    <location>
        <begin position="1"/>
        <end position="27"/>
    </location>
</feature>
<reference evidence="2 3" key="1">
    <citation type="submission" date="2023-03" db="EMBL/GenBank/DDBJ databases">
        <title>Bacillus Genome Sequencing.</title>
        <authorList>
            <person name="Dunlap C."/>
        </authorList>
    </citation>
    <scope>NUCLEOTIDE SEQUENCE [LARGE SCALE GENOMIC DNA]</scope>
    <source>
        <strain evidence="2 3">BD-533</strain>
    </source>
</reference>
<feature type="chain" id="PRO_5046040924" evidence="1">
    <location>
        <begin position="28"/>
        <end position="555"/>
    </location>
</feature>
<protein>
    <submittedName>
        <fullName evidence="2">Uncharacterized protein</fullName>
    </submittedName>
</protein>
<name>A0ABU6GCT5_9BACL</name>
<sequence length="555" mass="62375">MNKKRISGLMGGAVAAASLIIASGAIAASSDSSQSQVITIVKDAPFYANMSEDAATGVLSSFQTLKVKQTIGDGINVWYKVDTWLGEQWIPRKSGLVVLGEIESMNYKVHTLRTERIHEAPYSEEQRILTLPPQEVHITGRYDSWYRINTADGVPMWLYSPLLLEEIREEPADFDMMLTREEQLYEIPYLTKAPIILAPQTVHVLTKWDTGNEGYRFREIVWYKIQTDQGPRWVLPNGEKAGIKPVQESITLPTGGYGSSAPELNDRSIWFEPGKKLEASARWADWFQIKTDSTGTVWVNPSLSLLKRPLGTVASSEILYLTKDTAAYTYPSPDAIAHPKGYYAPQEVNSIAKWSGDGILDWYLFRGFDGDLWIPKPRNDTDRSLVGSWRVYNLDQWRETGGFKGIPFALTLMKNSQRHGFYQDEGIPFTLRAQNLSDQSLTVTPSPEFELQIFKLSSEPEEALKHLEQQELVWTRKLPPFAATVLENLSSQSIFIEWDQKGTEGKLSAAGEYAMRIVPVAIHFEMGGGETRTATNDDIQKIIGDPVVFAILPNE</sequence>
<comment type="caution">
    <text evidence="2">The sequence shown here is derived from an EMBL/GenBank/DDBJ whole genome shotgun (WGS) entry which is preliminary data.</text>
</comment>
<keyword evidence="3" id="KW-1185">Reference proteome</keyword>
<proteinExistence type="predicted"/>
<gene>
    <name evidence="2" type="ORF">P4I72_32150</name>
</gene>
<accession>A0ABU6GCT5</accession>
<dbReference type="RefSeq" id="WP_326075814.1">
    <property type="nucleotide sequence ID" value="NZ_JARLKY010000102.1"/>
</dbReference>
<evidence type="ECO:0000256" key="1">
    <source>
        <dbReference type="SAM" id="SignalP"/>
    </source>
</evidence>